<dbReference type="SUPFAM" id="SSF50249">
    <property type="entry name" value="Nucleic acid-binding proteins"/>
    <property type="match status" value="1"/>
</dbReference>
<dbReference type="VEuPathDB" id="FungiDB:CXQ87_004257"/>
<reference evidence="4 5" key="1">
    <citation type="submission" date="2017-12" db="EMBL/GenBank/DDBJ databases">
        <title>Genome Sequence of the Amphotericin B-resistant Candida duobushaemulonii strain, B09383.</title>
        <authorList>
            <person name="Chow N.A."/>
            <person name="Gade L."/>
            <person name="Batra D."/>
            <person name="Rowe L.A."/>
            <person name="Loparev V.N."/>
            <person name="Litvintseva A.P."/>
        </authorList>
    </citation>
    <scope>NUCLEOTIDE SEQUENCE [LARGE SCALE GENOMIC DNA]</scope>
    <source>
        <strain evidence="4 5">B09383</strain>
    </source>
</reference>
<evidence type="ECO:0000313" key="4">
    <source>
        <dbReference type="EMBL" id="PVH16381.1"/>
    </source>
</evidence>
<accession>A0A2V1AHM9</accession>
<dbReference type="GO" id="GO:0003723">
    <property type="term" value="F:RNA binding"/>
    <property type="evidence" value="ECO:0007669"/>
    <property type="project" value="InterPro"/>
</dbReference>
<feature type="compositionally biased region" description="Basic residues" evidence="2">
    <location>
        <begin position="8"/>
        <end position="25"/>
    </location>
</feature>
<dbReference type="InterPro" id="IPR022966">
    <property type="entry name" value="RNase_II/R_CS"/>
</dbReference>
<feature type="region of interest" description="Disordered" evidence="2">
    <location>
        <begin position="1"/>
        <end position="29"/>
    </location>
</feature>
<name>A0A2V1AHM9_9ASCO</name>
<comment type="similarity">
    <text evidence="1">Belongs to the RNR ribonuclease family.</text>
</comment>
<proteinExistence type="inferred from homology"/>
<dbReference type="PANTHER" id="PTHR23355">
    <property type="entry name" value="RIBONUCLEASE"/>
    <property type="match status" value="1"/>
</dbReference>
<feature type="compositionally biased region" description="Basic and acidic residues" evidence="2">
    <location>
        <begin position="218"/>
        <end position="229"/>
    </location>
</feature>
<keyword evidence="5" id="KW-1185">Reference proteome</keyword>
<dbReference type="GeneID" id="37004256"/>
<dbReference type="Pfam" id="PF00773">
    <property type="entry name" value="RNB"/>
    <property type="match status" value="1"/>
</dbReference>
<dbReference type="GO" id="GO:0006402">
    <property type="term" value="P:mRNA catabolic process"/>
    <property type="evidence" value="ECO:0007669"/>
    <property type="project" value="TreeGrafter"/>
</dbReference>
<gene>
    <name evidence="4" type="ORF">CXQ87_004257</name>
</gene>
<dbReference type="Proteomes" id="UP000244406">
    <property type="component" value="Unassembled WGS sequence"/>
</dbReference>
<dbReference type="SMART" id="SM00955">
    <property type="entry name" value="RNB"/>
    <property type="match status" value="1"/>
</dbReference>
<dbReference type="GO" id="GO:0000175">
    <property type="term" value="F:3'-5'-RNA exonuclease activity"/>
    <property type="evidence" value="ECO:0007669"/>
    <property type="project" value="TreeGrafter"/>
</dbReference>
<evidence type="ECO:0000313" key="5">
    <source>
        <dbReference type="Proteomes" id="UP000244406"/>
    </source>
</evidence>
<feature type="domain" description="RNB" evidence="3">
    <location>
        <begin position="614"/>
        <end position="977"/>
    </location>
</feature>
<feature type="region of interest" description="Disordered" evidence="2">
    <location>
        <begin position="210"/>
        <end position="233"/>
    </location>
</feature>
<dbReference type="RefSeq" id="XP_025337321.1">
    <property type="nucleotide sequence ID" value="XM_025482703.1"/>
</dbReference>
<dbReference type="InterPro" id="IPR050180">
    <property type="entry name" value="RNR_Ribonuclease"/>
</dbReference>
<comment type="caution">
    <text evidence="4">The sequence shown here is derived from an EMBL/GenBank/DDBJ whole genome shotgun (WGS) entry which is preliminary data.</text>
</comment>
<dbReference type="PANTHER" id="PTHR23355:SF9">
    <property type="entry name" value="DIS3-LIKE EXONUCLEASE 2"/>
    <property type="match status" value="1"/>
</dbReference>
<sequence length="1108" mass="125419">MFRTVQRQSRRFRGHVAAPRPKKKSSAALSKEALAVTQEVSQQTKKKYYDPSNVTLDFELSNAKLVNTILGDSRDRVAKRLDQPGKRWKQDHRLDMEQTIRQFRSYLMDGRISLKQNLQPLDIGDLVLLDSQSTLAHLVVQKPQDLKTSTYTLVNHEGEIVYVHRDQIKLRVPGVVPPSKVEELDMIQLEKKHPGLAPIGLPDSKFARSPEALPEGWSPKEEKSQKGSDQELSTTGDDFIMAQAASQLLTDTDVITYIVPTPVRRIISKPLVDTAISSFRKINSFTRVLDNVHKILQYDENNSLISSARSIPILELLNKVWNFERKYKLLEHADGQEEFRILNAQIDYLGINGPTVLGKPVVEVPSEEYKKEDFPISSYIGFMVALAQNPRKWKVNFQHNSKVPLNVDILPISKSIDTADALDFLKGIGIKQFTKFYTDFVARKSYKEPKKLKQVMSVLRDFVAGNIVEDRMLESVVGNLIRSIDHALDLRGLRKKKDVAYSYEYSKSRALEIITSLDQGLWCNPSRWSSSLNLPNTGISPKSDLGKQYYDFVDQKFTSKDALSEAVKGASATEALSDLSLENFDDEIIGAKSPVTDSWLVSDFHQMDPYASVREDFPNLPVYCIDSATAHEIDDGISIEYLDDSFKVVVHVADPTSVLKESSMLNSIAFEKGTTTYLPEGASLMMPQLISIVCGMDAPGKNRSFGVEMVVTRKDLEAFENSPTSEAAHKLMESIVESTKIKFFNIKDNAICITYEEVNKILADEANIERFSQGITDHSQESDLFNLSRVASALKSVREFLGALDFPNEASKTFVDYKPKDEVEQPHFQRTEKGFRIAMASDDSEQVPVIHIEKDVDQSQESKSQELVSNFMVTANHCASSFAIKNDVPIILRTQRLNLNSDFKADIKALMDKHRNGPGMTVQEMADFGKHMTAANYETNQHGHESLGLSSYSHFTSPLRRYTDMVNQWMLGQYLVKQGEWTKEQQKDLSGIANHLQICSMINKQAQRSSTRFWQASFLKQYFEQLKHGDVSEPIEFEFLLLGDAKRGDVRCKLKYFDQMKTTIVADDGVKRRFNSGEFEVGKVVTPTFKIKKLDMIEHEFTVELTST</sequence>
<dbReference type="AlphaFoldDB" id="A0A2V1AHM9"/>
<evidence type="ECO:0000256" key="2">
    <source>
        <dbReference type="SAM" id="MobiDB-lite"/>
    </source>
</evidence>
<organism evidence="4 5">
    <name type="scientific">Candidozyma duobushaemuli</name>
    <dbReference type="NCBI Taxonomy" id="1231522"/>
    <lineage>
        <taxon>Eukaryota</taxon>
        <taxon>Fungi</taxon>
        <taxon>Dikarya</taxon>
        <taxon>Ascomycota</taxon>
        <taxon>Saccharomycotina</taxon>
        <taxon>Pichiomycetes</taxon>
        <taxon>Metschnikowiaceae</taxon>
        <taxon>Candidozyma</taxon>
    </lineage>
</organism>
<dbReference type="GO" id="GO:0000932">
    <property type="term" value="C:P-body"/>
    <property type="evidence" value="ECO:0007669"/>
    <property type="project" value="TreeGrafter"/>
</dbReference>
<evidence type="ECO:0000256" key="1">
    <source>
        <dbReference type="RuleBase" id="RU003901"/>
    </source>
</evidence>
<dbReference type="InterPro" id="IPR001900">
    <property type="entry name" value="RNase_II/R"/>
</dbReference>
<evidence type="ECO:0000259" key="3">
    <source>
        <dbReference type="SMART" id="SM00955"/>
    </source>
</evidence>
<dbReference type="EMBL" id="PKFP01000004">
    <property type="protein sequence ID" value="PVH16381.1"/>
    <property type="molecule type" value="Genomic_DNA"/>
</dbReference>
<dbReference type="PROSITE" id="PS01175">
    <property type="entry name" value="RIBONUCLEASE_II"/>
    <property type="match status" value="1"/>
</dbReference>
<protein>
    <recommendedName>
        <fullName evidence="3">RNB domain-containing protein</fullName>
    </recommendedName>
</protein>
<dbReference type="InterPro" id="IPR012340">
    <property type="entry name" value="NA-bd_OB-fold"/>
</dbReference>